<comment type="caution">
    <text evidence="6">The sequence shown here is derived from an EMBL/GenBank/DDBJ whole genome shotgun (WGS) entry which is preliminary data.</text>
</comment>
<evidence type="ECO:0000256" key="5">
    <source>
        <dbReference type="SAM" id="Phobius"/>
    </source>
</evidence>
<name>A0ABS2D2C2_9SPHN</name>
<dbReference type="RefSeq" id="WP_204193568.1">
    <property type="nucleotide sequence ID" value="NZ_JAFEMC010000001.1"/>
</dbReference>
<dbReference type="Pfam" id="PF05101">
    <property type="entry name" value="VirB3"/>
    <property type="match status" value="1"/>
</dbReference>
<evidence type="ECO:0000313" key="7">
    <source>
        <dbReference type="Proteomes" id="UP000763641"/>
    </source>
</evidence>
<protein>
    <submittedName>
        <fullName evidence="6">Type IV secretion system protein VirB3</fullName>
    </submittedName>
</protein>
<reference evidence="6 7" key="1">
    <citation type="submission" date="2020-12" db="EMBL/GenBank/DDBJ databases">
        <title>Sphingomonas sp.</title>
        <authorList>
            <person name="Kim M.K."/>
        </authorList>
    </citation>
    <scope>NUCLEOTIDE SEQUENCE [LARGE SCALE GENOMIC DNA]</scope>
    <source>
        <strain evidence="6 7">BT552</strain>
    </source>
</reference>
<evidence type="ECO:0000256" key="1">
    <source>
        <dbReference type="ARBA" id="ARBA00004370"/>
    </source>
</evidence>
<sequence>MEGVGSDMLFKALTRPQMVLGVPYGFIIGNVIVVAELFLLIKSFWVLAIGIAAHCAGWLACLREPRLIDIWLVRIRRTPRNRNFAIWHCNSYRP</sequence>
<keyword evidence="3 5" id="KW-1133">Transmembrane helix</keyword>
<comment type="subcellular location">
    <subcellularLocation>
        <location evidence="1">Membrane</location>
    </subcellularLocation>
</comment>
<evidence type="ECO:0000313" key="6">
    <source>
        <dbReference type="EMBL" id="MBM6575064.1"/>
    </source>
</evidence>
<keyword evidence="2 5" id="KW-0812">Transmembrane</keyword>
<accession>A0ABS2D2C2</accession>
<keyword evidence="4 5" id="KW-0472">Membrane</keyword>
<keyword evidence="7" id="KW-1185">Reference proteome</keyword>
<proteinExistence type="predicted"/>
<organism evidence="6 7">
    <name type="scientific">Sphingomonas longa</name>
    <dbReference type="NCBI Taxonomy" id="2778730"/>
    <lineage>
        <taxon>Bacteria</taxon>
        <taxon>Pseudomonadati</taxon>
        <taxon>Pseudomonadota</taxon>
        <taxon>Alphaproteobacteria</taxon>
        <taxon>Sphingomonadales</taxon>
        <taxon>Sphingomonadaceae</taxon>
        <taxon>Sphingomonas</taxon>
    </lineage>
</organism>
<evidence type="ECO:0000256" key="3">
    <source>
        <dbReference type="ARBA" id="ARBA00022989"/>
    </source>
</evidence>
<gene>
    <name evidence="6" type="ORF">ILT43_01670</name>
</gene>
<dbReference type="InterPro" id="IPR007792">
    <property type="entry name" value="T4SS_VirB3/TrbD/AvhB"/>
</dbReference>
<evidence type="ECO:0000256" key="4">
    <source>
        <dbReference type="ARBA" id="ARBA00023136"/>
    </source>
</evidence>
<dbReference type="EMBL" id="JAFEMC010000001">
    <property type="protein sequence ID" value="MBM6575064.1"/>
    <property type="molecule type" value="Genomic_DNA"/>
</dbReference>
<feature type="transmembrane region" description="Helical" evidence="5">
    <location>
        <begin position="44"/>
        <end position="62"/>
    </location>
</feature>
<evidence type="ECO:0000256" key="2">
    <source>
        <dbReference type="ARBA" id="ARBA00022692"/>
    </source>
</evidence>
<dbReference type="Proteomes" id="UP000763641">
    <property type="component" value="Unassembled WGS sequence"/>
</dbReference>
<feature type="transmembrane region" description="Helical" evidence="5">
    <location>
        <begin position="18"/>
        <end position="38"/>
    </location>
</feature>